<dbReference type="InterPro" id="IPR019734">
    <property type="entry name" value="TPR_rpt"/>
</dbReference>
<dbReference type="PROSITE" id="PS50293">
    <property type="entry name" value="TPR_REGION"/>
    <property type="match status" value="1"/>
</dbReference>
<dbReference type="Pfam" id="PF13414">
    <property type="entry name" value="TPR_11"/>
    <property type="match status" value="1"/>
</dbReference>
<proteinExistence type="predicted"/>
<feature type="repeat" description="TPR" evidence="3">
    <location>
        <begin position="106"/>
        <end position="139"/>
    </location>
</feature>
<dbReference type="PANTHER" id="PTHR45586:SF1">
    <property type="entry name" value="LIPOPOLYSACCHARIDE ASSEMBLY PROTEIN B"/>
    <property type="match status" value="1"/>
</dbReference>
<dbReference type="InterPro" id="IPR011990">
    <property type="entry name" value="TPR-like_helical_dom_sf"/>
</dbReference>
<dbReference type="OrthoDB" id="1926212at2759"/>
<feature type="repeat" description="TPR" evidence="3">
    <location>
        <begin position="219"/>
        <end position="252"/>
    </location>
</feature>
<evidence type="ECO:0000256" key="1">
    <source>
        <dbReference type="ARBA" id="ARBA00022737"/>
    </source>
</evidence>
<evidence type="ECO:0000313" key="5">
    <source>
        <dbReference type="EMBL" id="GMH68439.1"/>
    </source>
</evidence>
<evidence type="ECO:0000256" key="4">
    <source>
        <dbReference type="SAM" id="MobiDB-lite"/>
    </source>
</evidence>
<dbReference type="PROSITE" id="PS50005">
    <property type="entry name" value="TPR"/>
    <property type="match status" value="7"/>
</dbReference>
<dbReference type="SUPFAM" id="SSF48452">
    <property type="entry name" value="TPR-like"/>
    <property type="match status" value="2"/>
</dbReference>
<gene>
    <name evidence="5" type="ORF">TrRE_jg9106</name>
</gene>
<feature type="repeat" description="TPR" evidence="3">
    <location>
        <begin position="253"/>
        <end position="286"/>
    </location>
</feature>
<feature type="repeat" description="TPR" evidence="3">
    <location>
        <begin position="336"/>
        <end position="369"/>
    </location>
</feature>
<name>A0A9W7AHH3_9STRA</name>
<organism evidence="5 6">
    <name type="scientific">Triparma retinervis</name>
    <dbReference type="NCBI Taxonomy" id="2557542"/>
    <lineage>
        <taxon>Eukaryota</taxon>
        <taxon>Sar</taxon>
        <taxon>Stramenopiles</taxon>
        <taxon>Ochrophyta</taxon>
        <taxon>Bolidophyceae</taxon>
        <taxon>Parmales</taxon>
        <taxon>Triparmaceae</taxon>
        <taxon>Triparma</taxon>
    </lineage>
</organism>
<feature type="repeat" description="TPR" evidence="3">
    <location>
        <begin position="404"/>
        <end position="437"/>
    </location>
</feature>
<evidence type="ECO:0000313" key="6">
    <source>
        <dbReference type="Proteomes" id="UP001165082"/>
    </source>
</evidence>
<protein>
    <recommendedName>
        <fullName evidence="7">UDP-N-acetylglucosamine--peptide N-acetylglucosaminyltransferase SPINDLY</fullName>
    </recommendedName>
</protein>
<dbReference type="EMBL" id="BRXZ01001329">
    <property type="protein sequence ID" value="GMH68439.1"/>
    <property type="molecule type" value="Genomic_DNA"/>
</dbReference>
<feature type="compositionally biased region" description="Basic and acidic residues" evidence="4">
    <location>
        <begin position="10"/>
        <end position="24"/>
    </location>
</feature>
<evidence type="ECO:0000256" key="2">
    <source>
        <dbReference type="ARBA" id="ARBA00022803"/>
    </source>
</evidence>
<dbReference type="SMART" id="SM00028">
    <property type="entry name" value="TPR"/>
    <property type="match status" value="11"/>
</dbReference>
<accession>A0A9W7AHH3</accession>
<dbReference type="Pfam" id="PF13432">
    <property type="entry name" value="TPR_16"/>
    <property type="match status" value="1"/>
</dbReference>
<feature type="region of interest" description="Disordered" evidence="4">
    <location>
        <begin position="553"/>
        <end position="579"/>
    </location>
</feature>
<dbReference type="Pfam" id="PF13374">
    <property type="entry name" value="TPR_10"/>
    <property type="match status" value="1"/>
</dbReference>
<keyword evidence="6" id="KW-1185">Reference proteome</keyword>
<feature type="repeat" description="TPR" evidence="3">
    <location>
        <begin position="72"/>
        <end position="105"/>
    </location>
</feature>
<sequence>MSFSLSTSRSAHEQEDHNSLRMKDIKSPKIDRRGSLFGGLMLVEGDNEKILLQSKIKGLKEELLDKTLLNPGAVHNNLANALMSDNNIMEAIKHYKEALALNTKDAAAYMNLGVAYKHMDMFDKALEYFSKSLELRQTADEHYNMANTYVKLHPPDNENAIIHYKEALRLVKNGGMGANFSYNLGNALFTKGTEMGEKEAIEEAVQAFSTALSMKPDDPDIRTNLGIALMELGRPADAIVQYQEVMRLEPGDGLNHYNCGNAFLVQGLHDQASEQYSEALILLPDHYDAAFNLSMSLMKANKFKESIDAMENLLLWDEEHEVAEGGGGEGGRGDTSTIYYNIGFMKGKLGLTEGAIENLRTSIEIDKNNAYAHLNLGNYLALAKDAEGSMAAYREACNIAPKDPKMLRNMAYVLIEQGNLQEGVAWLEKVLEVAPGDSEIASYLEQCQGELEMSKRIKQDIEAGLKAVEMEPQNVGARANLAMAMQADGDLAGAIAQFEECLKVQPGHPQIEGFLKESQDKLKERIKLEDKSAAQMGSVEEEKIIKKSGRFSMFGGKKKGRAMGGGKKQGSSKKVGVAG</sequence>
<reference evidence="5" key="1">
    <citation type="submission" date="2022-07" db="EMBL/GenBank/DDBJ databases">
        <title>Genome analysis of Parmales, a sister group of diatoms, reveals the evolutionary specialization of diatoms from phago-mixotrophs to photoautotrophs.</title>
        <authorList>
            <person name="Ban H."/>
            <person name="Sato S."/>
            <person name="Yoshikawa S."/>
            <person name="Kazumasa Y."/>
            <person name="Nakamura Y."/>
            <person name="Ichinomiya M."/>
            <person name="Saitoh K."/>
            <person name="Sato N."/>
            <person name="Blanc-Mathieu R."/>
            <person name="Endo H."/>
            <person name="Kuwata A."/>
            <person name="Ogata H."/>
        </authorList>
    </citation>
    <scope>NUCLEOTIDE SEQUENCE</scope>
</reference>
<dbReference type="Proteomes" id="UP001165082">
    <property type="component" value="Unassembled WGS sequence"/>
</dbReference>
<dbReference type="AlphaFoldDB" id="A0A9W7AHH3"/>
<dbReference type="Pfam" id="PF13181">
    <property type="entry name" value="TPR_8"/>
    <property type="match status" value="1"/>
</dbReference>
<comment type="caution">
    <text evidence="5">The sequence shown here is derived from an EMBL/GenBank/DDBJ whole genome shotgun (WGS) entry which is preliminary data.</text>
</comment>
<dbReference type="InterPro" id="IPR051012">
    <property type="entry name" value="CellSynth/LPSAsmb/PSIAsmb"/>
</dbReference>
<feature type="repeat" description="TPR" evidence="3">
    <location>
        <begin position="185"/>
        <end position="218"/>
    </location>
</feature>
<evidence type="ECO:0008006" key="7">
    <source>
        <dbReference type="Google" id="ProtNLM"/>
    </source>
</evidence>
<dbReference type="PANTHER" id="PTHR45586">
    <property type="entry name" value="TPR REPEAT-CONTAINING PROTEIN PA4667"/>
    <property type="match status" value="1"/>
</dbReference>
<dbReference type="Pfam" id="PF14559">
    <property type="entry name" value="TPR_19"/>
    <property type="match status" value="2"/>
</dbReference>
<keyword evidence="2 3" id="KW-0802">TPR repeat</keyword>
<keyword evidence="1" id="KW-0677">Repeat</keyword>
<feature type="region of interest" description="Disordered" evidence="4">
    <location>
        <begin position="1"/>
        <end position="24"/>
    </location>
</feature>
<evidence type="ECO:0000256" key="3">
    <source>
        <dbReference type="PROSITE-ProRule" id="PRU00339"/>
    </source>
</evidence>
<dbReference type="Gene3D" id="1.25.40.10">
    <property type="entry name" value="Tetratricopeptide repeat domain"/>
    <property type="match status" value="3"/>
</dbReference>